<dbReference type="EMBL" id="JAWQEG010002150">
    <property type="protein sequence ID" value="KAK3874010.1"/>
    <property type="molecule type" value="Genomic_DNA"/>
</dbReference>
<sequence length="131" mass="14531">MNATKPVSNRQSPSQGPDSQTHRIANSKGVAKCTDINFSSPAAKYCTMFCRNAMNFHINIVLSTTSNPFLPNGIDEIERVTRKQNKSRVWYQQQAGRVTASNLQKVVHTSASNPAPSLIKTICYNKANRFS</sequence>
<feature type="compositionally biased region" description="Polar residues" evidence="1">
    <location>
        <begin position="1"/>
        <end position="24"/>
    </location>
</feature>
<comment type="caution">
    <text evidence="2">The sequence shown here is derived from an EMBL/GenBank/DDBJ whole genome shotgun (WGS) entry which is preliminary data.</text>
</comment>
<gene>
    <name evidence="2" type="ORF">Pcinc_021029</name>
</gene>
<dbReference type="Gene3D" id="3.90.320.10">
    <property type="match status" value="1"/>
</dbReference>
<proteinExistence type="predicted"/>
<evidence type="ECO:0000313" key="2">
    <source>
        <dbReference type="EMBL" id="KAK3874010.1"/>
    </source>
</evidence>
<dbReference type="PANTHER" id="PTHR47526">
    <property type="entry name" value="ATP-DEPENDENT DNA HELICASE"/>
    <property type="match status" value="1"/>
</dbReference>
<keyword evidence="3" id="KW-1185">Reference proteome</keyword>
<protein>
    <submittedName>
        <fullName evidence="2">Uncharacterized protein</fullName>
    </submittedName>
</protein>
<reference evidence="2" key="1">
    <citation type="submission" date="2023-10" db="EMBL/GenBank/DDBJ databases">
        <title>Genome assemblies of two species of porcelain crab, Petrolisthes cinctipes and Petrolisthes manimaculis (Anomura: Porcellanidae).</title>
        <authorList>
            <person name="Angst P."/>
        </authorList>
    </citation>
    <scope>NUCLEOTIDE SEQUENCE</scope>
    <source>
        <strain evidence="2">PB745_01</strain>
        <tissue evidence="2">Gill</tissue>
    </source>
</reference>
<feature type="region of interest" description="Disordered" evidence="1">
    <location>
        <begin position="1"/>
        <end position="26"/>
    </location>
</feature>
<organism evidence="2 3">
    <name type="scientific">Petrolisthes cinctipes</name>
    <name type="common">Flat porcelain crab</name>
    <dbReference type="NCBI Taxonomy" id="88211"/>
    <lineage>
        <taxon>Eukaryota</taxon>
        <taxon>Metazoa</taxon>
        <taxon>Ecdysozoa</taxon>
        <taxon>Arthropoda</taxon>
        <taxon>Crustacea</taxon>
        <taxon>Multicrustacea</taxon>
        <taxon>Malacostraca</taxon>
        <taxon>Eumalacostraca</taxon>
        <taxon>Eucarida</taxon>
        <taxon>Decapoda</taxon>
        <taxon>Pleocyemata</taxon>
        <taxon>Anomura</taxon>
        <taxon>Galatheoidea</taxon>
        <taxon>Porcellanidae</taxon>
        <taxon>Petrolisthes</taxon>
    </lineage>
</organism>
<evidence type="ECO:0000313" key="3">
    <source>
        <dbReference type="Proteomes" id="UP001286313"/>
    </source>
</evidence>
<dbReference type="AlphaFoldDB" id="A0AAE1FII2"/>
<accession>A0AAE1FII2</accession>
<evidence type="ECO:0000256" key="1">
    <source>
        <dbReference type="SAM" id="MobiDB-lite"/>
    </source>
</evidence>
<dbReference type="InterPro" id="IPR011604">
    <property type="entry name" value="PDDEXK-like_dom_sf"/>
</dbReference>
<name>A0AAE1FII2_PETCI</name>
<dbReference type="Proteomes" id="UP001286313">
    <property type="component" value="Unassembled WGS sequence"/>
</dbReference>